<dbReference type="KEGG" id="acoa:RB602_06325"/>
<accession>A0AA97I135</accession>
<proteinExistence type="predicted"/>
<dbReference type="EMBL" id="CP136594">
    <property type="protein sequence ID" value="WOE76324.1"/>
    <property type="molecule type" value="Genomic_DNA"/>
</dbReference>
<reference evidence="1 2" key="1">
    <citation type="submission" date="2023-10" db="EMBL/GenBank/DDBJ databases">
        <title>Complete genome sequence of a Sphingomonadaceae bacterium.</title>
        <authorList>
            <person name="Yan C."/>
        </authorList>
    </citation>
    <scope>NUCLEOTIDE SEQUENCE [LARGE SCALE GENOMIC DNA]</scope>
    <source>
        <strain evidence="1 2">SCSIO 66989</strain>
    </source>
</reference>
<evidence type="ECO:0000313" key="2">
    <source>
        <dbReference type="Proteomes" id="UP001302429"/>
    </source>
</evidence>
<sequence>MIADHLLPVWGLNPNWAQPVLERLEWLTDVLVSVSGAEQRIAHRLAPRRTIEARFNPLDNERTFVDLALHRLGTSEWMVPLWFDIAPLTQPAVAGTTRIDCETEFHEFSAGGMAWLVGDGQFSGESVRIAAVDANGLDLVEPLNNTWSAGNAVQPMRRGRFDDPNLSAITSRVGELEIRFEIIQGNDLQSIGNWERTHEGLPVFTREPEWSNESSIDPSWLSSQFDPGFGLKSVVDSAGRAYRNQELNFILIGAADRYAYRQMLYRLNGQQTAVWLPSFSDDITVATDAASGATSMLAEQFGLAYVGGPTSGKEHVILPDGQITRISNATLESDGNENLALVGPITGPVSSGDRISFIERTRLAQDAVEIEHLGDNEGVARSALTFKGVSEIRTATTAVQPIPQAEIGFAECGSPEEGNQCAVYVPPPVFTGWYARGIFQIFNETTPINQVFIRVRGPQVTTNELDFGIVPGSDQNYPDGTPKVRYTPTRVELYFNDPRALNLSEIELQVQFPFGSVGVGMVGTFSWQPWNVQFASDLLPRVSQVINPGQQSEAYGSPFELRSLFPNDFFFGV</sequence>
<dbReference type="AlphaFoldDB" id="A0AA97I135"/>
<keyword evidence="2" id="KW-1185">Reference proteome</keyword>
<dbReference type="Proteomes" id="UP001302429">
    <property type="component" value="Chromosome"/>
</dbReference>
<dbReference type="RefSeq" id="WP_317083958.1">
    <property type="nucleotide sequence ID" value="NZ_CP136594.1"/>
</dbReference>
<evidence type="ECO:0000313" key="1">
    <source>
        <dbReference type="EMBL" id="WOE76324.1"/>
    </source>
</evidence>
<organism evidence="1 2">
    <name type="scientific">Alterisphingorhabdus coralli</name>
    <dbReference type="NCBI Taxonomy" id="3071408"/>
    <lineage>
        <taxon>Bacteria</taxon>
        <taxon>Pseudomonadati</taxon>
        <taxon>Pseudomonadota</taxon>
        <taxon>Alphaproteobacteria</taxon>
        <taxon>Sphingomonadales</taxon>
        <taxon>Sphingomonadaceae</taxon>
        <taxon>Alterisphingorhabdus (ex Yan et al. 2024)</taxon>
    </lineage>
</organism>
<name>A0AA97I135_9SPHN</name>
<gene>
    <name evidence="1" type="ORF">RB602_06325</name>
</gene>
<protein>
    <submittedName>
        <fullName evidence="1">Uncharacterized protein</fullName>
    </submittedName>
</protein>